<dbReference type="GO" id="GO:0016020">
    <property type="term" value="C:membrane"/>
    <property type="evidence" value="ECO:0007669"/>
    <property type="project" value="UniProtKB-UniRule"/>
</dbReference>
<feature type="transmembrane region" description="Helical" evidence="1">
    <location>
        <begin position="146"/>
        <end position="166"/>
    </location>
</feature>
<feature type="compositionally biased region" description="Pro residues" evidence="2">
    <location>
        <begin position="265"/>
        <end position="274"/>
    </location>
</feature>
<evidence type="ECO:0000313" key="4">
    <source>
        <dbReference type="EMBL" id="TMQ97133.1"/>
    </source>
</evidence>
<sequence length="299" mass="30608">MAEVHHFSYGLLTPVLAYVMSVTGSLLGLLCTSRARGSAGRSRGAWLILAALSIGGTGIWVMHFIAMLGFSVPGAEIRYDVPLTMLSCAIAVVVVAIGLFIVGFGAAGPASIVTGGVIMGVGVASMHYMGMAAMNMSGHVGYRSGLVALSVGIAVVAASVALWFALSIRGGWATAGAALIMGVAVTGMHYTGMAAMQVTVHEDMAAPTGATAIDFLMPLIGGIGVVSVILLAIIAMAPTEDEMRVEAALRERIRLRQAGGASRPPTRPAGPVVPPRTRSTGEWFDGGADPDGVGREYAP</sequence>
<feature type="transmembrane region" description="Helical" evidence="1">
    <location>
        <begin position="83"/>
        <end position="105"/>
    </location>
</feature>
<proteinExistence type="predicted"/>
<protein>
    <recommendedName>
        <fullName evidence="3">MHYT domain-containing protein</fullName>
    </recommendedName>
</protein>
<evidence type="ECO:0000259" key="3">
    <source>
        <dbReference type="PROSITE" id="PS50924"/>
    </source>
</evidence>
<dbReference type="EMBL" id="VCKW01000103">
    <property type="protein sequence ID" value="TMQ97133.1"/>
    <property type="molecule type" value="Genomic_DNA"/>
</dbReference>
<feature type="transmembrane region" description="Helical" evidence="1">
    <location>
        <begin position="45"/>
        <end position="71"/>
    </location>
</feature>
<dbReference type="PANTHER" id="PTHR35152">
    <property type="entry name" value="DOMAIN SIGNALLING PROTEIN, PUTATIVE (AFU_ORTHOLOGUE AFUA_5G11310)-RELATED"/>
    <property type="match status" value="1"/>
</dbReference>
<reference evidence="4 5" key="1">
    <citation type="submission" date="2019-05" db="EMBL/GenBank/DDBJ databases">
        <title>Draft genome sequence of Actinomadura sp. 14C53.</title>
        <authorList>
            <person name="Saricaoglu S."/>
            <person name="Isik K."/>
        </authorList>
    </citation>
    <scope>NUCLEOTIDE SEQUENCE [LARGE SCALE GENOMIC DNA]</scope>
    <source>
        <strain evidence="4 5">14C53</strain>
    </source>
</reference>
<dbReference type="OrthoDB" id="3763366at2"/>
<dbReference type="RefSeq" id="WP_138646783.1">
    <property type="nucleotide sequence ID" value="NZ_VCKW01000103.1"/>
</dbReference>
<keyword evidence="5" id="KW-1185">Reference proteome</keyword>
<feature type="domain" description="MHYT" evidence="3">
    <location>
        <begin position="9"/>
        <end position="199"/>
    </location>
</feature>
<feature type="transmembrane region" description="Helical" evidence="1">
    <location>
        <begin position="173"/>
        <end position="195"/>
    </location>
</feature>
<dbReference type="AlphaFoldDB" id="A0A5C4J9D2"/>
<feature type="transmembrane region" description="Helical" evidence="1">
    <location>
        <begin position="215"/>
        <end position="237"/>
    </location>
</feature>
<keyword evidence="1" id="KW-1133">Transmembrane helix</keyword>
<dbReference type="Pfam" id="PF03707">
    <property type="entry name" value="MHYT"/>
    <property type="match status" value="2"/>
</dbReference>
<feature type="transmembrane region" description="Helical" evidence="1">
    <location>
        <begin position="15"/>
        <end position="33"/>
    </location>
</feature>
<feature type="region of interest" description="Disordered" evidence="2">
    <location>
        <begin position="256"/>
        <end position="299"/>
    </location>
</feature>
<name>A0A5C4J9D2_9ACTN</name>
<evidence type="ECO:0000256" key="2">
    <source>
        <dbReference type="SAM" id="MobiDB-lite"/>
    </source>
</evidence>
<accession>A0A5C4J9D2</accession>
<dbReference type="Proteomes" id="UP000309174">
    <property type="component" value="Unassembled WGS sequence"/>
</dbReference>
<comment type="caution">
    <text evidence="4">The sequence shown here is derived from an EMBL/GenBank/DDBJ whole genome shotgun (WGS) entry which is preliminary data.</text>
</comment>
<keyword evidence="1" id="KW-0472">Membrane</keyword>
<keyword evidence="1" id="KW-0812">Transmembrane</keyword>
<dbReference type="InterPro" id="IPR005330">
    <property type="entry name" value="MHYT_dom"/>
</dbReference>
<feature type="transmembrane region" description="Helical" evidence="1">
    <location>
        <begin position="112"/>
        <end position="134"/>
    </location>
</feature>
<dbReference type="PROSITE" id="PS50924">
    <property type="entry name" value="MHYT"/>
    <property type="match status" value="1"/>
</dbReference>
<evidence type="ECO:0000256" key="1">
    <source>
        <dbReference type="PROSITE-ProRule" id="PRU00244"/>
    </source>
</evidence>
<evidence type="ECO:0000313" key="5">
    <source>
        <dbReference type="Proteomes" id="UP000309174"/>
    </source>
</evidence>
<gene>
    <name evidence="4" type="ORF">ETD83_20670</name>
</gene>
<dbReference type="PANTHER" id="PTHR35152:SF1">
    <property type="entry name" value="DOMAIN SIGNALLING PROTEIN, PUTATIVE (AFU_ORTHOLOGUE AFUA_5G11310)-RELATED"/>
    <property type="match status" value="1"/>
</dbReference>
<organism evidence="4 5">
    <name type="scientific">Actinomadura soli</name>
    <dbReference type="NCBI Taxonomy" id="2508997"/>
    <lineage>
        <taxon>Bacteria</taxon>
        <taxon>Bacillati</taxon>
        <taxon>Actinomycetota</taxon>
        <taxon>Actinomycetes</taxon>
        <taxon>Streptosporangiales</taxon>
        <taxon>Thermomonosporaceae</taxon>
        <taxon>Actinomadura</taxon>
    </lineage>
</organism>